<dbReference type="GO" id="GO:0043565">
    <property type="term" value="F:sequence-specific DNA binding"/>
    <property type="evidence" value="ECO:0007669"/>
    <property type="project" value="InterPro"/>
</dbReference>
<name>A0A6M7TPR5_9HYPH</name>
<proteinExistence type="predicted"/>
<comment type="caution">
    <text evidence="2">The sequence shown here is derived from an EMBL/GenBank/DDBJ whole genome shotgun (WGS) entry which is preliminary data.</text>
</comment>
<feature type="domain" description="Chromosomal replication initiator DnaA C-terminal" evidence="1">
    <location>
        <begin position="55"/>
        <end position="124"/>
    </location>
</feature>
<dbReference type="InterPro" id="IPR013159">
    <property type="entry name" value="DnaA_C"/>
</dbReference>
<dbReference type="Gene3D" id="1.10.1750.10">
    <property type="match status" value="1"/>
</dbReference>
<dbReference type="GO" id="GO:0006275">
    <property type="term" value="P:regulation of DNA replication"/>
    <property type="evidence" value="ECO:0007669"/>
    <property type="project" value="InterPro"/>
</dbReference>
<dbReference type="GO" id="GO:0005524">
    <property type="term" value="F:ATP binding"/>
    <property type="evidence" value="ECO:0007669"/>
    <property type="project" value="InterPro"/>
</dbReference>
<evidence type="ECO:0000259" key="1">
    <source>
        <dbReference type="SMART" id="SM00760"/>
    </source>
</evidence>
<keyword evidence="3" id="KW-1185">Reference proteome</keyword>
<gene>
    <name evidence="2" type="ORF">D3242_01360</name>
</gene>
<accession>A0A6M7TPR5</accession>
<dbReference type="Pfam" id="PF08299">
    <property type="entry name" value="Bac_DnaA_C"/>
    <property type="match status" value="1"/>
</dbReference>
<dbReference type="GO" id="GO:0006270">
    <property type="term" value="P:DNA replication initiation"/>
    <property type="evidence" value="ECO:0007669"/>
    <property type="project" value="InterPro"/>
</dbReference>
<sequence length="127" mass="13959">MSKLYAYSRTMAGIARRASERGQPIAAIEAVREEIALVAVPVADNVVRLVIPRTEAQTIIADIARKHGLKFADIIGKSRRRNVIEARFDAVAAVKTARPSMSLNQLGRLFRRDHTSALAALRKRGLA</sequence>
<dbReference type="RefSeq" id="WP_064983154.1">
    <property type="nucleotide sequence ID" value="NZ_CP033507.1"/>
</dbReference>
<dbReference type="InterPro" id="IPR010921">
    <property type="entry name" value="Trp_repressor/repl_initiator"/>
</dbReference>
<organism evidence="2 3">
    <name type="scientific">Mesorhizobium jarvisii</name>
    <dbReference type="NCBI Taxonomy" id="1777867"/>
    <lineage>
        <taxon>Bacteria</taxon>
        <taxon>Pseudomonadati</taxon>
        <taxon>Pseudomonadota</taxon>
        <taxon>Alphaproteobacteria</taxon>
        <taxon>Hyphomicrobiales</taxon>
        <taxon>Phyllobacteriaceae</taxon>
        <taxon>Mesorhizobium</taxon>
    </lineage>
</organism>
<dbReference type="SMART" id="SM00760">
    <property type="entry name" value="Bac_DnaA_C"/>
    <property type="match status" value="1"/>
</dbReference>
<dbReference type="Proteomes" id="UP000275530">
    <property type="component" value="Unassembled WGS sequence"/>
</dbReference>
<dbReference type="AlphaFoldDB" id="A0A6M7TPR5"/>
<dbReference type="SUPFAM" id="SSF48295">
    <property type="entry name" value="TrpR-like"/>
    <property type="match status" value="1"/>
</dbReference>
<evidence type="ECO:0000313" key="3">
    <source>
        <dbReference type="Proteomes" id="UP000275530"/>
    </source>
</evidence>
<dbReference type="EMBL" id="QZXA01000001">
    <property type="protein sequence ID" value="RJT37924.1"/>
    <property type="molecule type" value="Genomic_DNA"/>
</dbReference>
<reference evidence="2 3" key="1">
    <citation type="submission" date="2018-09" db="EMBL/GenBank/DDBJ databases">
        <title>Mesorhizobium carmichaelinearum sp. nov. isolated from Carmichaelinea spp. root nodules in New Zealand.</title>
        <authorList>
            <person name="De Meyer S.E."/>
        </authorList>
    </citation>
    <scope>NUCLEOTIDE SEQUENCE [LARGE SCALE GENOMIC DNA]</scope>
    <source>
        <strain evidence="2 3">LMG 28313</strain>
    </source>
</reference>
<protein>
    <recommendedName>
        <fullName evidence="1">Chromosomal replication initiator DnaA C-terminal domain-containing protein</fullName>
    </recommendedName>
</protein>
<evidence type="ECO:0000313" key="2">
    <source>
        <dbReference type="EMBL" id="RJT37924.1"/>
    </source>
</evidence>